<keyword evidence="1" id="KW-0812">Transmembrane</keyword>
<protein>
    <submittedName>
        <fullName evidence="2">TAXI family TRAP transporter solute-binding subunit</fullName>
    </submittedName>
</protein>
<dbReference type="SUPFAM" id="SSF53850">
    <property type="entry name" value="Periplasmic binding protein-like II"/>
    <property type="match status" value="1"/>
</dbReference>
<proteinExistence type="predicted"/>
<keyword evidence="1" id="KW-0472">Membrane</keyword>
<feature type="transmembrane region" description="Helical" evidence="1">
    <location>
        <begin position="16"/>
        <end position="35"/>
    </location>
</feature>
<keyword evidence="3" id="KW-1185">Reference proteome</keyword>
<evidence type="ECO:0000313" key="2">
    <source>
        <dbReference type="EMBL" id="MDT9685755.1"/>
    </source>
</evidence>
<comment type="caution">
    <text evidence="2">The sequence shown here is derived from an EMBL/GenBank/DDBJ whole genome shotgun (WGS) entry which is preliminary data.</text>
</comment>
<dbReference type="Gene3D" id="3.40.190.10">
    <property type="entry name" value="Periplasmic binding protein-like II"/>
    <property type="match status" value="2"/>
</dbReference>
<sequence>MFSAPPSPPRPPRRRAVRAGAVLLVVSAVLAWWLWPAGDTGPRGRITFSTGVPSGVYQRYGELLREALRRDLPGVATELRDSEGSQQNLARLASGEADFTIATADAVATYVQERRPGWKRLRGCTRLYDDYVQLVVPQGSTVGSVRDLGDLRVGVGQDGSGVRLLADRLLTAAGLDPATDVRAVPAGIDTMPELMEEGRLDAFFWSGGLPTSAILRLSERFPVRLVPLETELLDAVHALGAGHGSGTGTAGGEDGLNRHYRSAMIPMDAYARIPSREPVQTVAVANLLVTTDRMDAGLTEAVTRTVIGSRDRIGRVVHPAQLVDLRTAVYTDPLPLHEGARRYYRSVKP</sequence>
<dbReference type="EMBL" id="JAWCTQ010000047">
    <property type="protein sequence ID" value="MDT9685755.1"/>
    <property type="molecule type" value="Genomic_DNA"/>
</dbReference>
<dbReference type="RefSeq" id="WP_315880795.1">
    <property type="nucleotide sequence ID" value="NZ_JAWCTQ010000047.1"/>
</dbReference>
<dbReference type="NCBIfam" id="TIGR02122">
    <property type="entry name" value="TRAP_TAXI"/>
    <property type="match status" value="1"/>
</dbReference>
<dbReference type="PANTHER" id="PTHR42941:SF1">
    <property type="entry name" value="SLL1037 PROTEIN"/>
    <property type="match status" value="1"/>
</dbReference>
<evidence type="ECO:0000313" key="3">
    <source>
        <dbReference type="Proteomes" id="UP001250181"/>
    </source>
</evidence>
<dbReference type="Proteomes" id="UP001250181">
    <property type="component" value="Unassembled WGS sequence"/>
</dbReference>
<name>A0ABU3QSJ9_9ACTN</name>
<accession>A0ABU3QSJ9</accession>
<organism evidence="2 3">
    <name type="scientific">Streptomyces tamarix</name>
    <dbReference type="NCBI Taxonomy" id="3078565"/>
    <lineage>
        <taxon>Bacteria</taxon>
        <taxon>Bacillati</taxon>
        <taxon>Actinomycetota</taxon>
        <taxon>Actinomycetes</taxon>
        <taxon>Kitasatosporales</taxon>
        <taxon>Streptomycetaceae</taxon>
        <taxon>Streptomyces</taxon>
    </lineage>
</organism>
<keyword evidence="1" id="KW-1133">Transmembrane helix</keyword>
<gene>
    <name evidence="2" type="ORF">RND61_27355</name>
</gene>
<reference evidence="2 3" key="1">
    <citation type="submission" date="2023-09" db="EMBL/GenBank/DDBJ databases">
        <title>Streptomyces sp. nov.: A antagonism against Alternaria gaisen Producing Streptochlin, Isolated from Tamarix root soil.</title>
        <authorList>
            <person name="Chen Y."/>
        </authorList>
    </citation>
    <scope>NUCLEOTIDE SEQUENCE [LARGE SCALE GENOMIC DNA]</scope>
    <source>
        <strain evidence="2 3">TRM76323</strain>
    </source>
</reference>
<dbReference type="InterPro" id="IPR011852">
    <property type="entry name" value="TRAP_TAXI"/>
</dbReference>
<dbReference type="Pfam" id="PF16868">
    <property type="entry name" value="NMT1_3"/>
    <property type="match status" value="1"/>
</dbReference>
<evidence type="ECO:0000256" key="1">
    <source>
        <dbReference type="SAM" id="Phobius"/>
    </source>
</evidence>
<dbReference type="PANTHER" id="PTHR42941">
    <property type="entry name" value="SLL1037 PROTEIN"/>
    <property type="match status" value="1"/>
</dbReference>